<dbReference type="EMBL" id="BGPR01092403">
    <property type="protein sequence ID" value="GBM27082.1"/>
    <property type="molecule type" value="Genomic_DNA"/>
</dbReference>
<gene>
    <name evidence="1" type="ORF">AVEN_124433_1</name>
</gene>
<sequence>MKASLGLYLLPYLLKEPVECFVEEVTSDVEDLQSVVPKIFAVGNFEDINFCIVAENEILFRTNNFVTAVGMLMSFFLR</sequence>
<dbReference type="AlphaFoldDB" id="A0A4Y2EDA3"/>
<evidence type="ECO:0000313" key="1">
    <source>
        <dbReference type="EMBL" id="GBM27082.1"/>
    </source>
</evidence>
<organism evidence="1 2">
    <name type="scientific">Araneus ventricosus</name>
    <name type="common">Orbweaver spider</name>
    <name type="synonym">Epeira ventricosa</name>
    <dbReference type="NCBI Taxonomy" id="182803"/>
    <lineage>
        <taxon>Eukaryota</taxon>
        <taxon>Metazoa</taxon>
        <taxon>Ecdysozoa</taxon>
        <taxon>Arthropoda</taxon>
        <taxon>Chelicerata</taxon>
        <taxon>Arachnida</taxon>
        <taxon>Araneae</taxon>
        <taxon>Araneomorphae</taxon>
        <taxon>Entelegynae</taxon>
        <taxon>Araneoidea</taxon>
        <taxon>Araneidae</taxon>
        <taxon>Araneus</taxon>
    </lineage>
</organism>
<comment type="caution">
    <text evidence="1">The sequence shown here is derived from an EMBL/GenBank/DDBJ whole genome shotgun (WGS) entry which is preliminary data.</text>
</comment>
<evidence type="ECO:0000313" key="2">
    <source>
        <dbReference type="Proteomes" id="UP000499080"/>
    </source>
</evidence>
<accession>A0A4Y2EDA3</accession>
<reference evidence="1 2" key="1">
    <citation type="journal article" date="2019" name="Sci. Rep.">
        <title>Orb-weaving spider Araneus ventricosus genome elucidates the spidroin gene catalogue.</title>
        <authorList>
            <person name="Kono N."/>
            <person name="Nakamura H."/>
            <person name="Ohtoshi R."/>
            <person name="Moran D.A.P."/>
            <person name="Shinohara A."/>
            <person name="Yoshida Y."/>
            <person name="Fujiwara M."/>
            <person name="Mori M."/>
            <person name="Tomita M."/>
            <person name="Arakawa K."/>
        </authorList>
    </citation>
    <scope>NUCLEOTIDE SEQUENCE [LARGE SCALE GENOMIC DNA]</scope>
</reference>
<dbReference type="Proteomes" id="UP000499080">
    <property type="component" value="Unassembled WGS sequence"/>
</dbReference>
<name>A0A4Y2EDA3_ARAVE</name>
<protein>
    <submittedName>
        <fullName evidence="1">Uncharacterized protein</fullName>
    </submittedName>
</protein>
<proteinExistence type="predicted"/>
<keyword evidence="2" id="KW-1185">Reference proteome</keyword>